<dbReference type="PANTHER" id="PTHR34109:SF1">
    <property type="entry name" value="VOC DOMAIN-CONTAINING PROTEIN"/>
    <property type="match status" value="1"/>
</dbReference>
<dbReference type="Gene3D" id="3.30.720.120">
    <property type="match status" value="1"/>
</dbReference>
<dbReference type="InterPro" id="IPR037523">
    <property type="entry name" value="VOC_core"/>
</dbReference>
<keyword evidence="3" id="KW-1185">Reference proteome</keyword>
<organism evidence="2 3">
    <name type="scientific">Mesorhizobium retamae</name>
    <dbReference type="NCBI Taxonomy" id="2912854"/>
    <lineage>
        <taxon>Bacteria</taxon>
        <taxon>Pseudomonadati</taxon>
        <taxon>Pseudomonadota</taxon>
        <taxon>Alphaproteobacteria</taxon>
        <taxon>Hyphomicrobiales</taxon>
        <taxon>Phyllobacteriaceae</taxon>
        <taxon>Mesorhizobium</taxon>
    </lineage>
</organism>
<accession>A0ABS9QB68</accession>
<dbReference type="CDD" id="cd07246">
    <property type="entry name" value="VOC_like"/>
    <property type="match status" value="1"/>
</dbReference>
<sequence>MTALNGVIPCLTIDGAKKAIEFYKSAFGAEEVSRKDAEDGKRLMHAHIRINGADVMMWDLFPEFGMSTDKPHGVTVHLEVDDADRWWSRAVDAGATVTMPLDNVFWGSRYGQLRDPFGHSWAIGSPLKN</sequence>
<dbReference type="Proteomes" id="UP001201701">
    <property type="component" value="Unassembled WGS sequence"/>
</dbReference>
<gene>
    <name evidence="2" type="ORF">L4923_06275</name>
</gene>
<name>A0ABS9QB68_9HYPH</name>
<evidence type="ECO:0000313" key="2">
    <source>
        <dbReference type="EMBL" id="MCG7504625.1"/>
    </source>
</evidence>
<comment type="caution">
    <text evidence="2">The sequence shown here is derived from an EMBL/GenBank/DDBJ whole genome shotgun (WGS) entry which is preliminary data.</text>
</comment>
<dbReference type="PROSITE" id="PS51819">
    <property type="entry name" value="VOC"/>
    <property type="match status" value="1"/>
</dbReference>
<dbReference type="EMBL" id="JAKREW010000003">
    <property type="protein sequence ID" value="MCG7504625.1"/>
    <property type="molecule type" value="Genomic_DNA"/>
</dbReference>
<evidence type="ECO:0000259" key="1">
    <source>
        <dbReference type="PROSITE" id="PS51819"/>
    </source>
</evidence>
<protein>
    <submittedName>
        <fullName evidence="2">VOC family protein</fullName>
    </submittedName>
</protein>
<dbReference type="PANTHER" id="PTHR34109">
    <property type="entry name" value="BNAUNNG04460D PROTEIN-RELATED"/>
    <property type="match status" value="1"/>
</dbReference>
<evidence type="ECO:0000313" key="3">
    <source>
        <dbReference type="Proteomes" id="UP001201701"/>
    </source>
</evidence>
<dbReference type="InterPro" id="IPR004360">
    <property type="entry name" value="Glyas_Fos-R_dOase_dom"/>
</dbReference>
<proteinExistence type="predicted"/>
<feature type="domain" description="VOC" evidence="1">
    <location>
        <begin position="3"/>
        <end position="126"/>
    </location>
</feature>
<dbReference type="RefSeq" id="WP_239362848.1">
    <property type="nucleotide sequence ID" value="NZ_JAKREW010000003.1"/>
</dbReference>
<dbReference type="InterPro" id="IPR029068">
    <property type="entry name" value="Glyas_Bleomycin-R_OHBP_Dase"/>
</dbReference>
<dbReference type="Pfam" id="PF00903">
    <property type="entry name" value="Glyoxalase"/>
    <property type="match status" value="1"/>
</dbReference>
<dbReference type="SUPFAM" id="SSF54593">
    <property type="entry name" value="Glyoxalase/Bleomycin resistance protein/Dihydroxybiphenyl dioxygenase"/>
    <property type="match status" value="1"/>
</dbReference>
<reference evidence="2 3" key="1">
    <citation type="submission" date="2022-02" db="EMBL/GenBank/DDBJ databases">
        <title>Draft genome sequence of Mezorhizobium retamae strain IRAMC:0171 isolated from Retama raetam nodules.</title>
        <authorList>
            <person name="Bengaied R."/>
            <person name="Sbissi I."/>
            <person name="Huber K."/>
            <person name="Ghodbane F."/>
            <person name="Nouioui I."/>
            <person name="Tarhouni M."/>
            <person name="Gtari M."/>
        </authorList>
    </citation>
    <scope>NUCLEOTIDE SEQUENCE [LARGE SCALE GENOMIC DNA]</scope>
    <source>
        <strain evidence="2 3">IRAMC:0171</strain>
    </source>
</reference>
<dbReference type="Gene3D" id="3.30.720.110">
    <property type="match status" value="1"/>
</dbReference>